<feature type="region of interest" description="Disordered" evidence="1">
    <location>
        <begin position="126"/>
        <end position="145"/>
    </location>
</feature>
<feature type="compositionally biased region" description="Basic and acidic residues" evidence="1">
    <location>
        <begin position="135"/>
        <end position="145"/>
    </location>
</feature>
<dbReference type="EMBL" id="DQ398052">
    <property type="protein sequence ID" value="ABE67669.1"/>
    <property type="molecule type" value="Genomic_DNA"/>
</dbReference>
<dbReference type="Pfam" id="PF04404">
    <property type="entry name" value="ERF"/>
    <property type="match status" value="1"/>
</dbReference>
<accession>Q19XZ6</accession>
<dbReference type="OrthoDB" id="8735at10239"/>
<protein>
    <recommendedName>
        <fullName evidence="4">ERF family protein</fullName>
    </recommendedName>
</protein>
<dbReference type="KEGG" id="vg:4157961"/>
<sequence length="211" mass="22849">MMRSSDNCADLLTALAKARTEIGPVEKSAQNPFFNSSYMTLDDIMDAVQPVLAKNGLSVSQWPDQSVNGEPALTTLLFHEPSGQYVQATATLVLGKKDPQAEGSAITYLRRYAYVSILGIKGVEPDDDGNYASQSDKKVTRTGKVADESNASAEVTRLRKELEVAAKAAGLTSAALAKGYHDRYGADYKRDNDETHLAAALTEMQLRVKSE</sequence>
<proteinExistence type="predicted"/>
<dbReference type="RefSeq" id="YP_655929.1">
    <property type="nucleotide sequence ID" value="NC_008206.2"/>
</dbReference>
<dbReference type="GeneID" id="4157961"/>
<evidence type="ECO:0008006" key="4">
    <source>
        <dbReference type="Google" id="ProtNLM"/>
    </source>
</evidence>
<name>Q19XZ6_9CAUD</name>
<evidence type="ECO:0000313" key="3">
    <source>
        <dbReference type="Proteomes" id="UP000001538"/>
    </source>
</evidence>
<keyword evidence="3" id="KW-1185">Reference proteome</keyword>
<dbReference type="Proteomes" id="UP000001538">
    <property type="component" value="Segment"/>
</dbReference>
<organism evidence="2 3">
    <name type="scientific">Mycobacterium phage Wildcat</name>
    <dbReference type="NCBI Taxonomy" id="373415"/>
    <lineage>
        <taxon>Viruses</taxon>
        <taxon>Duplodnaviria</taxon>
        <taxon>Heunggongvirae</taxon>
        <taxon>Uroviricota</taxon>
        <taxon>Caudoviricetes</taxon>
        <taxon>Vilmaviridae</taxon>
        <taxon>Wildcatvirus</taxon>
        <taxon>Wildcatvirus wildcat</taxon>
        <taxon>Mycobacterium virus Wildcat</taxon>
    </lineage>
</organism>
<reference evidence="2 3" key="1">
    <citation type="journal article" date="2006" name="PLoS Genet.">
        <title>Exploring the mycobacteriophage metaproteome: phage genomics as an educational platform.</title>
        <authorList>
            <person name="Hatfull G.F."/>
            <person name="Pedulla M.L."/>
            <person name="Jacobs-Sera D."/>
            <person name="Cichon P.M."/>
            <person name="Foley A."/>
            <person name="Ford M.E."/>
            <person name="Gonda R.M."/>
            <person name="Houtz J.M."/>
            <person name="Hryckowian A.J."/>
            <person name="Kelchner V.A."/>
            <person name="Namburi S."/>
            <person name="Pajcini K.V."/>
            <person name="Popovich M.G."/>
            <person name="Schleicher D.T."/>
            <person name="Simanek B.Z."/>
            <person name="Smith A.L."/>
            <person name="Zdanowicz G.M."/>
            <person name="Kumar V."/>
            <person name="Peebles C.L."/>
            <person name="Jacobs W.R.Jr."/>
            <person name="Lawrence J.G."/>
            <person name="Hendrix R.W."/>
        </authorList>
    </citation>
    <scope>NUCLEOTIDE SEQUENCE</scope>
</reference>
<dbReference type="InterPro" id="IPR007499">
    <property type="entry name" value="ERF_bacteria_virus"/>
</dbReference>
<evidence type="ECO:0000256" key="1">
    <source>
        <dbReference type="SAM" id="MobiDB-lite"/>
    </source>
</evidence>
<evidence type="ECO:0000313" key="2">
    <source>
        <dbReference type="EMBL" id="ABE67669.1"/>
    </source>
</evidence>
<gene>
    <name evidence="2" type="primary">64</name>
    <name evidence="2" type="ORF">Wildcat_64</name>
</gene>